<gene>
    <name evidence="2" type="ORF">dnm_026010</name>
</gene>
<evidence type="ECO:0000313" key="3">
    <source>
        <dbReference type="Proteomes" id="UP000663722"/>
    </source>
</evidence>
<reference evidence="2" key="1">
    <citation type="journal article" date="2021" name="Microb. Physiol.">
        <title>Proteogenomic Insights into the Physiology of Marine, Sulfate-Reducing, Filamentous Desulfonema limicola and Desulfonema magnum.</title>
        <authorList>
            <person name="Schnaars V."/>
            <person name="Wohlbrand L."/>
            <person name="Scheve S."/>
            <person name="Hinrichs C."/>
            <person name="Reinhardt R."/>
            <person name="Rabus R."/>
        </authorList>
    </citation>
    <scope>NUCLEOTIDE SEQUENCE</scope>
    <source>
        <strain evidence="2">4be13</strain>
    </source>
</reference>
<feature type="region of interest" description="Disordered" evidence="1">
    <location>
        <begin position="1"/>
        <end position="28"/>
    </location>
</feature>
<evidence type="ECO:0000256" key="1">
    <source>
        <dbReference type="SAM" id="MobiDB-lite"/>
    </source>
</evidence>
<keyword evidence="3" id="KW-1185">Reference proteome</keyword>
<proteinExistence type="predicted"/>
<name>A0A975GM93_9BACT</name>
<dbReference type="Proteomes" id="UP000663722">
    <property type="component" value="Chromosome"/>
</dbReference>
<dbReference type="EMBL" id="CP061800">
    <property type="protein sequence ID" value="QTA86577.1"/>
    <property type="molecule type" value="Genomic_DNA"/>
</dbReference>
<sequence length="57" mass="6288">MQGYFRSSLRDLKKGGNSLPGNELQGYSQSSLRDLKKGGIRFPAINYRAILSRPSGT</sequence>
<protein>
    <submittedName>
        <fullName evidence="2">Uncharacterized protein</fullName>
    </submittedName>
</protein>
<dbReference type="AlphaFoldDB" id="A0A975GM93"/>
<evidence type="ECO:0000313" key="2">
    <source>
        <dbReference type="EMBL" id="QTA86577.1"/>
    </source>
</evidence>
<accession>A0A975GM93</accession>
<organism evidence="2 3">
    <name type="scientific">Desulfonema magnum</name>
    <dbReference type="NCBI Taxonomy" id="45655"/>
    <lineage>
        <taxon>Bacteria</taxon>
        <taxon>Pseudomonadati</taxon>
        <taxon>Thermodesulfobacteriota</taxon>
        <taxon>Desulfobacteria</taxon>
        <taxon>Desulfobacterales</taxon>
        <taxon>Desulfococcaceae</taxon>
        <taxon>Desulfonema</taxon>
    </lineage>
</organism>
<dbReference type="KEGG" id="dmm:dnm_026010"/>